<feature type="site" description="Transition state stabilizer" evidence="3">
    <location>
        <position position="222"/>
    </location>
</feature>
<dbReference type="PANTHER" id="PTHR42755:SF1">
    <property type="entry name" value="3-DEOXY-D-MANNO-OCTULOSONIC ACID TRANSFERASE, MITOCHONDRIAL-RELATED"/>
    <property type="match status" value="1"/>
</dbReference>
<dbReference type="STRING" id="1817813.A2008_06125"/>
<dbReference type="InterPro" id="IPR007507">
    <property type="entry name" value="Glycos_transf_N"/>
</dbReference>
<dbReference type="InterPro" id="IPR039901">
    <property type="entry name" value="Kdotransferase"/>
</dbReference>
<comment type="pathway">
    <text evidence="4">Bacterial outer membrane biogenesis; LPS core biosynthesis.</text>
</comment>
<sequence length="474" mass="51371">MDNFILFIYNFVLHSVFLAALPFITAALPFVKRFRQGFWNYFGLPGRAQREFIAGVRERGGRVYMIHGVSVGEIKLAGPVMEEILKRDPAAYFVLSSTSPDSVGAAGKIEPRERVLPFYFPLDIPVFISLFFRCVSPVEIYILEVDLWPNFIIASACRKVPVYLLNGRISDKTYNFYSMMPAFSRSLFSLIDICFMQSEADRDRVISLGAQEGRAVAAGNMKFDTAVSAAAPVKIAELKDFIASAFGGAGYDVTLCAGSTHPDEETMIFDAAAAAMGLFSGIGKTGRALLVIAPRKTERAKDIFELISRKAPLNKVAVFDGAGGPHAGSGLREHSGPAAGGPGMIDVLIIGVMGYLTAAYSFADAAFVGGTLSSADIGGHNIIEPAAFAIPVIFGKNVRNFRDAASALMRSPNVFMAAGARELNEAVVAVFDPEKKAELEYASRLLLEIISANSNVTKKIFSVINNFKDYENEQ</sequence>
<dbReference type="UniPathway" id="UPA00958"/>
<evidence type="ECO:0000256" key="4">
    <source>
        <dbReference type="RuleBase" id="RU365103"/>
    </source>
</evidence>
<evidence type="ECO:0000259" key="5">
    <source>
        <dbReference type="Pfam" id="PF04413"/>
    </source>
</evidence>
<feature type="domain" description="3-deoxy-D-manno-octulosonic-acid transferase N-terminal" evidence="5">
    <location>
        <begin position="58"/>
        <end position="224"/>
    </location>
</feature>
<comment type="caution">
    <text evidence="6">The sequence shown here is derived from an EMBL/GenBank/DDBJ whole genome shotgun (WGS) entry which is preliminary data.</text>
</comment>
<protein>
    <recommendedName>
        <fullName evidence="4">3-deoxy-D-manno-octulosonic acid transferase</fullName>
        <shortName evidence="4">Kdo transferase</shortName>
        <ecNumber evidence="4">2.4.99.12</ecNumber>
    </recommendedName>
    <alternativeName>
        <fullName evidence="4">Lipid IV(A) 3-deoxy-D-manno-octulosonic acid transferase</fullName>
    </alternativeName>
</protein>
<feature type="active site" description="Proton acceptor" evidence="2">
    <location>
        <position position="73"/>
    </location>
</feature>
<evidence type="ECO:0000313" key="6">
    <source>
        <dbReference type="EMBL" id="OGM01626.1"/>
    </source>
</evidence>
<keyword evidence="4" id="KW-0812">Transmembrane</keyword>
<accession>A0A1F7WFK9</accession>
<dbReference type="GO" id="GO:0043842">
    <property type="term" value="F:Kdo transferase activity"/>
    <property type="evidence" value="ECO:0007669"/>
    <property type="project" value="UniProtKB-EC"/>
</dbReference>
<comment type="function">
    <text evidence="4">Involved in lipopolysaccharide (LPS) biosynthesis. Catalyzes the transfer of 3-deoxy-D-manno-octulosonate (Kdo) residue(s) from CMP-Kdo to lipid IV(A), the tetraacyldisaccharide-1,4'-bisphosphate precursor of lipid A.</text>
</comment>
<dbReference type="EC" id="2.4.99.12" evidence="4"/>
<comment type="catalytic activity">
    <reaction evidence="4">
        <text>lipid IVA (E. coli) + CMP-3-deoxy-beta-D-manno-octulosonate = alpha-Kdo-(2-&gt;6)-lipid IVA (E. coli) + CMP + H(+)</text>
        <dbReference type="Rhea" id="RHEA:28066"/>
        <dbReference type="ChEBI" id="CHEBI:15378"/>
        <dbReference type="ChEBI" id="CHEBI:58603"/>
        <dbReference type="ChEBI" id="CHEBI:60364"/>
        <dbReference type="ChEBI" id="CHEBI:60377"/>
        <dbReference type="ChEBI" id="CHEBI:85987"/>
        <dbReference type="EC" id="2.4.99.12"/>
    </reaction>
</comment>
<reference evidence="6 7" key="1">
    <citation type="journal article" date="2016" name="Nat. Commun.">
        <title>Thousands of microbial genomes shed light on interconnected biogeochemical processes in an aquifer system.</title>
        <authorList>
            <person name="Anantharaman K."/>
            <person name="Brown C.T."/>
            <person name="Hug L.A."/>
            <person name="Sharon I."/>
            <person name="Castelle C.J."/>
            <person name="Probst A.J."/>
            <person name="Thomas B.C."/>
            <person name="Singh A."/>
            <person name="Wilkins M.J."/>
            <person name="Karaoz U."/>
            <person name="Brodie E.L."/>
            <person name="Williams K.H."/>
            <person name="Hubbard S.S."/>
            <person name="Banfield J.F."/>
        </authorList>
    </citation>
    <scope>NUCLEOTIDE SEQUENCE [LARGE SCALE GENOMIC DNA]</scope>
</reference>
<evidence type="ECO:0000256" key="3">
    <source>
        <dbReference type="PIRSR" id="PIRSR639901-2"/>
    </source>
</evidence>
<dbReference type="GO" id="GO:0009245">
    <property type="term" value="P:lipid A biosynthetic process"/>
    <property type="evidence" value="ECO:0007669"/>
    <property type="project" value="TreeGrafter"/>
</dbReference>
<keyword evidence="4" id="KW-1133">Transmembrane helix</keyword>
<keyword evidence="4" id="KW-0472">Membrane</keyword>
<keyword evidence="4" id="KW-1003">Cell membrane</keyword>
<dbReference type="AlphaFoldDB" id="A0A1F7WFK9"/>
<evidence type="ECO:0000313" key="7">
    <source>
        <dbReference type="Proteomes" id="UP000178735"/>
    </source>
</evidence>
<dbReference type="Gene3D" id="3.40.50.11720">
    <property type="entry name" value="3-Deoxy-D-manno-octulosonic-acid transferase, N-terminal domain"/>
    <property type="match status" value="1"/>
</dbReference>
<comment type="subcellular location">
    <subcellularLocation>
        <location evidence="4">Cell membrane</location>
    </subcellularLocation>
</comment>
<dbReference type="GO" id="GO:0005886">
    <property type="term" value="C:plasma membrane"/>
    <property type="evidence" value="ECO:0007669"/>
    <property type="project" value="UniProtKB-SubCell"/>
</dbReference>
<name>A0A1F7WFK9_9BACT</name>
<keyword evidence="1 4" id="KW-0808">Transferase</keyword>
<dbReference type="InterPro" id="IPR038107">
    <property type="entry name" value="Glycos_transf_N_sf"/>
</dbReference>
<proteinExistence type="inferred from homology"/>
<feature type="site" description="Transition state stabilizer" evidence="3">
    <location>
        <position position="144"/>
    </location>
</feature>
<dbReference type="Gene3D" id="3.40.50.2000">
    <property type="entry name" value="Glycogen Phosphorylase B"/>
    <property type="match status" value="1"/>
</dbReference>
<dbReference type="EMBL" id="MGFH01000231">
    <property type="protein sequence ID" value="OGM01626.1"/>
    <property type="molecule type" value="Genomic_DNA"/>
</dbReference>
<evidence type="ECO:0000256" key="1">
    <source>
        <dbReference type="ARBA" id="ARBA00022679"/>
    </source>
</evidence>
<dbReference type="GO" id="GO:0009244">
    <property type="term" value="P:lipopolysaccharide core region biosynthetic process"/>
    <property type="evidence" value="ECO:0007669"/>
    <property type="project" value="UniProtKB-UniRule"/>
</dbReference>
<organism evidence="6 7">
    <name type="scientific">Candidatus Wallbacteria bacterium GWC2_49_35</name>
    <dbReference type="NCBI Taxonomy" id="1817813"/>
    <lineage>
        <taxon>Bacteria</taxon>
        <taxon>Candidatus Walliibacteriota</taxon>
    </lineage>
</organism>
<comment type="similarity">
    <text evidence="4">Belongs to the glycosyltransferase group 1 family.</text>
</comment>
<gene>
    <name evidence="6" type="ORF">A2008_06125</name>
</gene>
<feature type="transmembrane region" description="Helical" evidence="4">
    <location>
        <begin position="6"/>
        <end position="31"/>
    </location>
</feature>
<dbReference type="PANTHER" id="PTHR42755">
    <property type="entry name" value="3-DEOXY-MANNO-OCTULOSONATE CYTIDYLYLTRANSFERASE"/>
    <property type="match status" value="1"/>
</dbReference>
<dbReference type="Proteomes" id="UP000178735">
    <property type="component" value="Unassembled WGS sequence"/>
</dbReference>
<evidence type="ECO:0000256" key="2">
    <source>
        <dbReference type="PIRSR" id="PIRSR639901-1"/>
    </source>
</evidence>
<keyword evidence="4" id="KW-0448">Lipopolysaccharide biosynthesis</keyword>
<dbReference type="Pfam" id="PF04413">
    <property type="entry name" value="Glycos_transf_N"/>
    <property type="match status" value="1"/>
</dbReference>